<dbReference type="EMBL" id="AP027081">
    <property type="protein sequence ID" value="BDU78840.1"/>
    <property type="molecule type" value="Genomic_DNA"/>
</dbReference>
<dbReference type="AlphaFoldDB" id="A0AA48H2M9"/>
<sequence>MDAQPSFALKALGRLVQVREGEGRPLVLGTAWFFLLMTGYYLLRPVRDAFGIARGADKLPWLMTATLVCMFAVNPAFAAMVSRLPRRRFVPLAYRLCTLCLVAFYALYRFLPGHGGAALGYVFYVWLSVFNLFAVSVFWAFMADGWNQEQGSRLFGFMAMGGTLGAIVGAAGAQALARGLWRADAGTSLLLAVLCLEAAVLCIRALAARFGMGAGTATREPGPGTLQGLRLIAGSPFLALIALYILLYTLTSTFLYLEQGAIVARTFTGAARTAAFARIDLWVNVLTLATQVLLASRIIARFGLRAVLCFMPVLTLGGFGALAALPTFGTLAVFQVLRRGLHYAVDRPAREALYIPLGPDEKYKAKPFIDTFIYRVGDLLGTWTPAALAALALPVAPAALAASAAWILGASRLGAHWQRR</sequence>
<gene>
    <name evidence="2" type="ORF">METESE_37980</name>
</gene>
<protein>
    <submittedName>
        <fullName evidence="2">MFS transporter</fullName>
    </submittedName>
</protein>
<proteinExistence type="predicted"/>
<feature type="transmembrane region" description="Helical" evidence="1">
    <location>
        <begin position="92"/>
        <end position="111"/>
    </location>
</feature>
<name>A0AA48H2M9_9BACT</name>
<dbReference type="KEGG" id="msea:METESE_37980"/>
<evidence type="ECO:0000313" key="3">
    <source>
        <dbReference type="Proteomes" id="UP001228113"/>
    </source>
</evidence>
<keyword evidence="3" id="KW-1185">Reference proteome</keyword>
<feature type="transmembrane region" description="Helical" evidence="1">
    <location>
        <begin position="154"/>
        <end position="177"/>
    </location>
</feature>
<evidence type="ECO:0000313" key="2">
    <source>
        <dbReference type="EMBL" id="BDU78840.1"/>
    </source>
</evidence>
<organism evidence="2 3">
    <name type="scientific">Mesoterricola sediminis</name>
    <dbReference type="NCBI Taxonomy" id="2927980"/>
    <lineage>
        <taxon>Bacteria</taxon>
        <taxon>Pseudomonadati</taxon>
        <taxon>Acidobacteriota</taxon>
        <taxon>Holophagae</taxon>
        <taxon>Holophagales</taxon>
        <taxon>Holophagaceae</taxon>
        <taxon>Mesoterricola</taxon>
    </lineage>
</organism>
<keyword evidence="1" id="KW-0472">Membrane</keyword>
<evidence type="ECO:0000256" key="1">
    <source>
        <dbReference type="SAM" id="Phobius"/>
    </source>
</evidence>
<feature type="transmembrane region" description="Helical" evidence="1">
    <location>
        <begin position="59"/>
        <end position="80"/>
    </location>
</feature>
<dbReference type="Proteomes" id="UP001228113">
    <property type="component" value="Chromosome"/>
</dbReference>
<feature type="transmembrane region" description="Helical" evidence="1">
    <location>
        <begin position="189"/>
        <end position="207"/>
    </location>
</feature>
<feature type="transmembrane region" description="Helical" evidence="1">
    <location>
        <begin position="281"/>
        <end position="300"/>
    </location>
</feature>
<keyword evidence="1" id="KW-1133">Transmembrane helix</keyword>
<reference evidence="2" key="1">
    <citation type="journal article" date="2023" name="Int. J. Syst. Evol. Microbiol.">
        <title>Mesoterricola silvestris gen. nov., sp. nov., Mesoterricola sediminis sp. nov., Geothrix oryzae sp. nov., Geothrix edaphica sp. nov., Geothrix rubra sp. nov., and Geothrix limicola sp. nov., six novel members of Acidobacteriota isolated from soils.</title>
        <authorList>
            <person name="Itoh H."/>
            <person name="Sugisawa Y."/>
            <person name="Mise K."/>
            <person name="Xu Z."/>
            <person name="Kuniyasu M."/>
            <person name="Ushijima N."/>
            <person name="Kawano K."/>
            <person name="Kobayashi E."/>
            <person name="Shiratori Y."/>
            <person name="Masuda Y."/>
            <person name="Senoo K."/>
        </authorList>
    </citation>
    <scope>NUCLEOTIDE SEQUENCE</scope>
    <source>
        <strain evidence="2">W786</strain>
    </source>
</reference>
<dbReference type="PANTHER" id="PTHR43596">
    <property type="entry name" value="ADP,ATP CARRIER PROTEIN"/>
    <property type="match status" value="1"/>
</dbReference>
<dbReference type="PANTHER" id="PTHR43596:SF1">
    <property type="entry name" value="ADP,ATP CARRIER PROTEIN"/>
    <property type="match status" value="1"/>
</dbReference>
<dbReference type="SUPFAM" id="SSF103473">
    <property type="entry name" value="MFS general substrate transporter"/>
    <property type="match status" value="1"/>
</dbReference>
<keyword evidence="1" id="KW-0812">Transmembrane</keyword>
<feature type="transmembrane region" description="Helical" evidence="1">
    <location>
        <begin position="26"/>
        <end position="43"/>
    </location>
</feature>
<feature type="transmembrane region" description="Helical" evidence="1">
    <location>
        <begin position="307"/>
        <end position="334"/>
    </location>
</feature>
<accession>A0AA48H2M9</accession>
<feature type="transmembrane region" description="Helical" evidence="1">
    <location>
        <begin position="123"/>
        <end position="142"/>
    </location>
</feature>
<dbReference type="Gene3D" id="1.20.1250.20">
    <property type="entry name" value="MFS general substrate transporter like domains"/>
    <property type="match status" value="1"/>
</dbReference>
<feature type="transmembrane region" description="Helical" evidence="1">
    <location>
        <begin position="386"/>
        <end position="410"/>
    </location>
</feature>
<dbReference type="InterPro" id="IPR036259">
    <property type="entry name" value="MFS_trans_sf"/>
</dbReference>
<feature type="transmembrane region" description="Helical" evidence="1">
    <location>
        <begin position="228"/>
        <end position="247"/>
    </location>
</feature>
<dbReference type="RefSeq" id="WP_316410828.1">
    <property type="nucleotide sequence ID" value="NZ_AP027081.1"/>
</dbReference>